<keyword evidence="2" id="KW-1185">Reference proteome</keyword>
<proteinExistence type="predicted"/>
<organism evidence="2 3">
    <name type="scientific">Plectus sambesii</name>
    <dbReference type="NCBI Taxonomy" id="2011161"/>
    <lineage>
        <taxon>Eukaryota</taxon>
        <taxon>Metazoa</taxon>
        <taxon>Ecdysozoa</taxon>
        <taxon>Nematoda</taxon>
        <taxon>Chromadorea</taxon>
        <taxon>Plectida</taxon>
        <taxon>Plectina</taxon>
        <taxon>Plectoidea</taxon>
        <taxon>Plectidae</taxon>
        <taxon>Plectus</taxon>
    </lineage>
</organism>
<sequence>MSRRPSHDGPTAIAAPDGRGGEGVVERRADAVGGGNANCACARVASRCRPIRRAKQTEGKENDSLSGVSSPLQAALVGLVQPLTDRKYDTYGAEQRR</sequence>
<evidence type="ECO:0000256" key="1">
    <source>
        <dbReference type="SAM" id="MobiDB-lite"/>
    </source>
</evidence>
<accession>A0A914WP61</accession>
<dbReference type="Proteomes" id="UP000887566">
    <property type="component" value="Unplaced"/>
</dbReference>
<dbReference type="WBParaSite" id="PSAMB.scaffold4439size14596.g24368.t1">
    <property type="protein sequence ID" value="PSAMB.scaffold4439size14596.g24368.t1"/>
    <property type="gene ID" value="PSAMB.scaffold4439size14596.g24368"/>
</dbReference>
<reference evidence="3" key="1">
    <citation type="submission" date="2022-11" db="UniProtKB">
        <authorList>
            <consortium name="WormBaseParasite"/>
        </authorList>
    </citation>
    <scope>IDENTIFICATION</scope>
</reference>
<name>A0A914WP61_9BILA</name>
<dbReference type="AlphaFoldDB" id="A0A914WP61"/>
<feature type="region of interest" description="Disordered" evidence="1">
    <location>
        <begin position="1"/>
        <end position="23"/>
    </location>
</feature>
<evidence type="ECO:0000313" key="3">
    <source>
        <dbReference type="WBParaSite" id="PSAMB.scaffold4439size14596.g24368.t1"/>
    </source>
</evidence>
<evidence type="ECO:0000313" key="2">
    <source>
        <dbReference type="Proteomes" id="UP000887566"/>
    </source>
</evidence>
<protein>
    <submittedName>
        <fullName evidence="3">Uncharacterized protein</fullName>
    </submittedName>
</protein>